<dbReference type="Pfam" id="PF00169">
    <property type="entry name" value="PH"/>
    <property type="match status" value="1"/>
</dbReference>
<dbReference type="GO" id="GO:0045595">
    <property type="term" value="P:regulation of cell differentiation"/>
    <property type="evidence" value="ECO:0000318"/>
    <property type="project" value="GO_Central"/>
</dbReference>
<dbReference type="SUPFAM" id="SSF50729">
    <property type="entry name" value="PH domain-like"/>
    <property type="match status" value="1"/>
</dbReference>
<dbReference type="GeneID" id="5889187"/>
<feature type="compositionally biased region" description="Polar residues" evidence="3">
    <location>
        <begin position="144"/>
        <end position="153"/>
    </location>
</feature>
<dbReference type="GO" id="GO:0016020">
    <property type="term" value="C:membrane"/>
    <property type="evidence" value="ECO:0000318"/>
    <property type="project" value="GO_Central"/>
</dbReference>
<feature type="compositionally biased region" description="Basic and acidic residues" evidence="3">
    <location>
        <begin position="281"/>
        <end position="291"/>
    </location>
</feature>
<dbReference type="Gene3D" id="2.30.29.30">
    <property type="entry name" value="Pleckstrin-homology domain (PH domain)/Phosphotyrosine-binding domain (PTB)"/>
    <property type="match status" value="1"/>
</dbReference>
<dbReference type="KEGG" id="mbr:MONBRDRAFT_23409"/>
<reference evidence="5 6" key="1">
    <citation type="journal article" date="2008" name="Nature">
        <title>The genome of the choanoflagellate Monosiga brevicollis and the origin of metazoans.</title>
        <authorList>
            <consortium name="JGI Sequencing"/>
            <person name="King N."/>
            <person name="Westbrook M.J."/>
            <person name="Young S.L."/>
            <person name="Kuo A."/>
            <person name="Abedin M."/>
            <person name="Chapman J."/>
            <person name="Fairclough S."/>
            <person name="Hellsten U."/>
            <person name="Isogai Y."/>
            <person name="Letunic I."/>
            <person name="Marr M."/>
            <person name="Pincus D."/>
            <person name="Putnam N."/>
            <person name="Rokas A."/>
            <person name="Wright K.J."/>
            <person name="Zuzow R."/>
            <person name="Dirks W."/>
            <person name="Good M."/>
            <person name="Goodstein D."/>
            <person name="Lemons D."/>
            <person name="Li W."/>
            <person name="Lyons J.B."/>
            <person name="Morris A."/>
            <person name="Nichols S."/>
            <person name="Richter D.J."/>
            <person name="Salamov A."/>
            <person name="Bork P."/>
            <person name="Lim W.A."/>
            <person name="Manning G."/>
            <person name="Miller W.T."/>
            <person name="McGinnis W."/>
            <person name="Shapiro H."/>
            <person name="Tjian R."/>
            <person name="Grigoriev I.V."/>
            <person name="Rokhsar D."/>
        </authorList>
    </citation>
    <scope>NUCLEOTIDE SEQUENCE [LARGE SCALE GENOMIC DNA]</scope>
    <source>
        <strain evidence="6">MX1 / ATCC 50154</strain>
    </source>
</reference>
<dbReference type="PROSITE" id="PS50003">
    <property type="entry name" value="PH_DOMAIN"/>
    <property type="match status" value="1"/>
</dbReference>
<dbReference type="RefSeq" id="XP_001743638.1">
    <property type="nucleotide sequence ID" value="XM_001743586.1"/>
</dbReference>
<evidence type="ECO:0000256" key="2">
    <source>
        <dbReference type="ARBA" id="ARBA00023136"/>
    </source>
</evidence>
<dbReference type="Proteomes" id="UP000001357">
    <property type="component" value="Unassembled WGS sequence"/>
</dbReference>
<dbReference type="AlphaFoldDB" id="A9UTB3"/>
<evidence type="ECO:0000256" key="1">
    <source>
        <dbReference type="ARBA" id="ARBA00004370"/>
    </source>
</evidence>
<feature type="domain" description="PH" evidence="4">
    <location>
        <begin position="11"/>
        <end position="122"/>
    </location>
</feature>
<dbReference type="InterPro" id="IPR011993">
    <property type="entry name" value="PH-like_dom_sf"/>
</dbReference>
<evidence type="ECO:0000313" key="6">
    <source>
        <dbReference type="Proteomes" id="UP000001357"/>
    </source>
</evidence>
<dbReference type="FunFam" id="2.30.29.30:FF:000073">
    <property type="entry name" value="Pleckstrin homology domain-containing family B member 2"/>
    <property type="match status" value="1"/>
</dbReference>
<name>A9UTB3_MONBE</name>
<dbReference type="InParanoid" id="A9UTB3"/>
<keyword evidence="6" id="KW-1185">Reference proteome</keyword>
<organism evidence="5 6">
    <name type="scientific">Monosiga brevicollis</name>
    <name type="common">Choanoflagellate</name>
    <dbReference type="NCBI Taxonomy" id="81824"/>
    <lineage>
        <taxon>Eukaryota</taxon>
        <taxon>Choanoflagellata</taxon>
        <taxon>Craspedida</taxon>
        <taxon>Salpingoecidae</taxon>
        <taxon>Monosiga</taxon>
    </lineage>
</organism>
<dbReference type="EMBL" id="CH991545">
    <property type="protein sequence ID" value="EDQ91216.1"/>
    <property type="molecule type" value="Genomic_DNA"/>
</dbReference>
<proteinExistence type="predicted"/>
<evidence type="ECO:0000259" key="4">
    <source>
        <dbReference type="PROSITE" id="PS50003"/>
    </source>
</evidence>
<dbReference type="InterPro" id="IPR039680">
    <property type="entry name" value="PLEKHB1/2"/>
</dbReference>
<sequence length="321" mass="35465">MATPPVAPSQTRLVQGFLTKRGLKLKTWKLRYFVLFDNRVLCYYKLKDFPTANARLPEPLGTIDLARPFRLLLGAAIPPVEWPSNASVEAVFGLETAERIFYLVSTREDYPTWAAALHQVQLVSSAEHFIASDTPLVPDENSDATRITSSAEPLNSLDHSSKPEEADALADHPYLPPNDDGTVPVMPIYSQVDKTRKAASPELSLHEAQQELQALDLRTRPAPPAEDAPARRRPAAYENIDVGRDINFPPAGAPALILEPVGDRAAVARVNYTEVTFDKNQVESNKLRDPPTARTVYSQIDFDKTMQPARPPAYESMGGPN</sequence>
<protein>
    <recommendedName>
        <fullName evidence="4">PH domain-containing protein</fullName>
    </recommendedName>
</protein>
<feature type="region of interest" description="Disordered" evidence="3">
    <location>
        <begin position="281"/>
        <end position="321"/>
    </location>
</feature>
<comment type="subcellular location">
    <subcellularLocation>
        <location evidence="1">Membrane</location>
    </subcellularLocation>
</comment>
<keyword evidence="2" id="KW-0472">Membrane</keyword>
<accession>A9UTB3</accession>
<dbReference type="PANTHER" id="PTHR14309">
    <property type="entry name" value="EXPRESSED PROTEIN"/>
    <property type="match status" value="1"/>
</dbReference>
<evidence type="ECO:0000313" key="5">
    <source>
        <dbReference type="EMBL" id="EDQ91216.1"/>
    </source>
</evidence>
<dbReference type="SMART" id="SM00233">
    <property type="entry name" value="PH"/>
    <property type="match status" value="1"/>
</dbReference>
<evidence type="ECO:0000256" key="3">
    <source>
        <dbReference type="SAM" id="MobiDB-lite"/>
    </source>
</evidence>
<gene>
    <name evidence="5" type="ORF">MONBRDRAFT_23409</name>
</gene>
<dbReference type="InterPro" id="IPR001849">
    <property type="entry name" value="PH_domain"/>
</dbReference>
<feature type="region of interest" description="Disordered" evidence="3">
    <location>
        <begin position="134"/>
        <end position="183"/>
    </location>
</feature>
<dbReference type="PANTHER" id="PTHR14309:SF10">
    <property type="entry name" value="PH DOMAIN-CONTAINING PROTEIN"/>
    <property type="match status" value="1"/>
</dbReference>